<reference evidence="1" key="1">
    <citation type="journal article" date="2011" name="Proc. Natl. Acad. Sci. U.S.A.">
        <title>The genome of the fire ant Solenopsis invicta.</title>
        <authorList>
            <person name="Wurm Y."/>
            <person name="Wang J."/>
            <person name="Riba-Grognuz O."/>
            <person name="Corona M."/>
            <person name="Nygaard S."/>
            <person name="Hunt B.G."/>
            <person name="Ingram K.K."/>
            <person name="Falquet L."/>
            <person name="Nipitwattanaphon M."/>
            <person name="Gotzek D."/>
            <person name="Dijkstra M.B."/>
            <person name="Oettler J."/>
            <person name="Comtesse F."/>
            <person name="Shih C.J."/>
            <person name="Wu W.J."/>
            <person name="Yang C.C."/>
            <person name="Thomas J."/>
            <person name="Beaudoing E."/>
            <person name="Pradervand S."/>
            <person name="Flegel V."/>
            <person name="Cook E.D."/>
            <person name="Fabbretti R."/>
            <person name="Stockinger H."/>
            <person name="Long L."/>
            <person name="Farmerie W.G."/>
            <person name="Oakey J."/>
            <person name="Boomsma J.J."/>
            <person name="Pamilo P."/>
            <person name="Yi S.V."/>
            <person name="Heinze J."/>
            <person name="Goodisman M.A."/>
            <person name="Farinelli L."/>
            <person name="Harshman K."/>
            <person name="Hulo N."/>
            <person name="Cerutti L."/>
            <person name="Xenarios I."/>
            <person name="Shoemaker D."/>
            <person name="Keller L."/>
        </authorList>
    </citation>
    <scope>NUCLEOTIDE SEQUENCE [LARGE SCALE GENOMIC DNA]</scope>
</reference>
<feature type="non-terminal residue" evidence="1">
    <location>
        <position position="153"/>
    </location>
</feature>
<evidence type="ECO:0000313" key="1">
    <source>
        <dbReference type="EMBL" id="EFZ15631.1"/>
    </source>
</evidence>
<dbReference type="HOGENOM" id="CLU_1717870_0_0_1"/>
<dbReference type="EMBL" id="GL766091">
    <property type="protein sequence ID" value="EFZ15631.1"/>
    <property type="molecule type" value="Genomic_DNA"/>
</dbReference>
<proteinExistence type="predicted"/>
<protein>
    <submittedName>
        <fullName evidence="1">Uncharacterized protein</fullName>
    </submittedName>
</protein>
<accession>E9IUX2</accession>
<sequence length="153" mass="18119">ILPYITIDYARDPKSLFLFRYTLLDSRKHLEINDSESYKNMVHGSFWKSIKTITTSNKIILPLILYFDDFEVGNPLESHTGCYKIGCFYYSVPIILPKYSRRLENIFISKLFYSPDRCLYGNGAVLKHLSFFRRKKQCFKTKNLSGMQFRELE</sequence>
<organism>
    <name type="scientific">Solenopsis invicta</name>
    <name type="common">Red imported fire ant</name>
    <name type="synonym">Solenopsis wagneri</name>
    <dbReference type="NCBI Taxonomy" id="13686"/>
    <lineage>
        <taxon>Eukaryota</taxon>
        <taxon>Metazoa</taxon>
        <taxon>Ecdysozoa</taxon>
        <taxon>Arthropoda</taxon>
        <taxon>Hexapoda</taxon>
        <taxon>Insecta</taxon>
        <taxon>Pterygota</taxon>
        <taxon>Neoptera</taxon>
        <taxon>Endopterygota</taxon>
        <taxon>Hymenoptera</taxon>
        <taxon>Apocrita</taxon>
        <taxon>Aculeata</taxon>
        <taxon>Formicoidea</taxon>
        <taxon>Formicidae</taxon>
        <taxon>Myrmicinae</taxon>
        <taxon>Solenopsis</taxon>
    </lineage>
</organism>
<gene>
    <name evidence="1" type="ORF">SINV_09477</name>
</gene>
<feature type="non-terminal residue" evidence="1">
    <location>
        <position position="1"/>
    </location>
</feature>
<name>E9IUX2_SOLIN</name>
<dbReference type="AlphaFoldDB" id="E9IUX2"/>